<evidence type="ECO:0000259" key="4">
    <source>
        <dbReference type="PROSITE" id="PS51253"/>
    </source>
</evidence>
<dbReference type="KEGG" id="pchm:VFPPC_17125"/>
<comment type="subcellular location">
    <subcellularLocation>
        <location evidence="1">Nucleus</location>
    </subcellularLocation>
</comment>
<dbReference type="GO" id="GO:0003677">
    <property type="term" value="F:DNA binding"/>
    <property type="evidence" value="ECO:0007669"/>
    <property type="project" value="UniProtKB-KW"/>
</dbReference>
<evidence type="ECO:0000256" key="1">
    <source>
        <dbReference type="ARBA" id="ARBA00004123"/>
    </source>
</evidence>
<name>A0A179EWW1_METCM</name>
<dbReference type="Gene3D" id="1.10.10.60">
    <property type="entry name" value="Homeodomain-like"/>
    <property type="match status" value="1"/>
</dbReference>
<dbReference type="GeneID" id="28858868"/>
<protein>
    <submittedName>
        <fullName evidence="5">Transposase</fullName>
    </submittedName>
</protein>
<dbReference type="Pfam" id="PF03221">
    <property type="entry name" value="HTH_Tnp_Tc5"/>
    <property type="match status" value="1"/>
</dbReference>
<reference evidence="5 6" key="1">
    <citation type="journal article" date="2016" name="PLoS Pathog.">
        <title>Biosynthesis of antibiotic leucinostatins in bio-control fungus Purpureocillium lilacinum and their inhibition on phytophthora revealed by genome mining.</title>
        <authorList>
            <person name="Wang G."/>
            <person name="Liu Z."/>
            <person name="Lin R."/>
            <person name="Li E."/>
            <person name="Mao Z."/>
            <person name="Ling J."/>
            <person name="Yang Y."/>
            <person name="Yin W.B."/>
            <person name="Xie B."/>
        </authorList>
    </citation>
    <scope>NUCLEOTIDE SEQUENCE [LARGE SCALE GENOMIC DNA]</scope>
    <source>
        <strain evidence="5">170</strain>
    </source>
</reference>
<dbReference type="SMART" id="SM00674">
    <property type="entry name" value="CENPB"/>
    <property type="match status" value="1"/>
</dbReference>
<gene>
    <name evidence="5" type="ORF">VFPPC_17125</name>
</gene>
<dbReference type="RefSeq" id="XP_022283892.1">
    <property type="nucleotide sequence ID" value="XM_022429063.1"/>
</dbReference>
<dbReference type="InterPro" id="IPR007889">
    <property type="entry name" value="HTH_Psq"/>
</dbReference>
<keyword evidence="6" id="KW-1185">Reference proteome</keyword>
<dbReference type="EMBL" id="LSBJ02000015">
    <property type="protein sequence ID" value="OAQ57658.2"/>
    <property type="molecule type" value="Genomic_DNA"/>
</dbReference>
<dbReference type="Pfam" id="PF05225">
    <property type="entry name" value="HTH_psq"/>
    <property type="match status" value="1"/>
</dbReference>
<keyword evidence="3" id="KW-0539">Nucleus</keyword>
<feature type="domain" description="HTH CENPB-type" evidence="4">
    <location>
        <begin position="53"/>
        <end position="123"/>
    </location>
</feature>
<sequence>MFRISMSKYTEDNIQSAILAVRNGLSARKAAAQWGIPRTTIRDRLSGSQSRIDAYEPRQRLSQKDENNLVTWIVAQTSLNVPVTHQQLYHFVSHILAKGGDHRPLGKNWIKGFIRRHPEISFFSLVQFPVVQGIPARNQYNMDETGIQEGQGSNGLIIGSAEIRIIIRKQPGSRSWTTIIECISADGRVISPLVIFKGASVQQQWFPDKFDKYQDWHFTVSPNGWTSDEIGLFWLRDIFIPQTAPANPKEARLLIVDGHGSHPADNFMLECFKNNIYLLFLPEHSSHVLQPLDVGVFSSVKASYRASIMDLQLLTPSITTNKITFLECYYKARTTGITKRNILSGWRATGIYPTNVSRPLLSKSLKSATLPLKEITKETPQMCTKQQNDLIKTPQRGS</sequence>
<dbReference type="InterPro" id="IPR009057">
    <property type="entry name" value="Homeodomain-like_sf"/>
</dbReference>
<evidence type="ECO:0000313" key="6">
    <source>
        <dbReference type="Proteomes" id="UP000078397"/>
    </source>
</evidence>
<dbReference type="PROSITE" id="PS51253">
    <property type="entry name" value="HTH_CENPB"/>
    <property type="match status" value="1"/>
</dbReference>
<dbReference type="OrthoDB" id="5396311at2759"/>
<dbReference type="STRING" id="1380566.A0A179EWW1"/>
<organism evidence="5 6">
    <name type="scientific">Pochonia chlamydosporia 170</name>
    <dbReference type="NCBI Taxonomy" id="1380566"/>
    <lineage>
        <taxon>Eukaryota</taxon>
        <taxon>Fungi</taxon>
        <taxon>Dikarya</taxon>
        <taxon>Ascomycota</taxon>
        <taxon>Pezizomycotina</taxon>
        <taxon>Sordariomycetes</taxon>
        <taxon>Hypocreomycetidae</taxon>
        <taxon>Hypocreales</taxon>
        <taxon>Clavicipitaceae</taxon>
        <taxon>Pochonia</taxon>
    </lineage>
</organism>
<proteinExistence type="predicted"/>
<dbReference type="GO" id="GO:0005634">
    <property type="term" value="C:nucleus"/>
    <property type="evidence" value="ECO:0007669"/>
    <property type="project" value="UniProtKB-SubCell"/>
</dbReference>
<dbReference type="InterPro" id="IPR004875">
    <property type="entry name" value="DDE_SF_endonuclease_dom"/>
</dbReference>
<keyword evidence="2" id="KW-0238">DNA-binding</keyword>
<evidence type="ECO:0000313" key="5">
    <source>
        <dbReference type="EMBL" id="OAQ57658.2"/>
    </source>
</evidence>
<dbReference type="PANTHER" id="PTHR19303:SF74">
    <property type="entry name" value="POGO TRANSPOSABLE ELEMENT WITH KRAB DOMAIN"/>
    <property type="match status" value="1"/>
</dbReference>
<dbReference type="AlphaFoldDB" id="A0A179EWW1"/>
<dbReference type="Proteomes" id="UP000078397">
    <property type="component" value="Unassembled WGS sequence"/>
</dbReference>
<accession>A0A179EWW1</accession>
<dbReference type="Pfam" id="PF03184">
    <property type="entry name" value="DDE_1"/>
    <property type="match status" value="1"/>
</dbReference>
<comment type="caution">
    <text evidence="5">The sequence shown here is derived from an EMBL/GenBank/DDBJ whole genome shotgun (WGS) entry which is preliminary data.</text>
</comment>
<dbReference type="InterPro" id="IPR050863">
    <property type="entry name" value="CenT-Element_Derived"/>
</dbReference>
<evidence type="ECO:0000256" key="3">
    <source>
        <dbReference type="ARBA" id="ARBA00023242"/>
    </source>
</evidence>
<evidence type="ECO:0000256" key="2">
    <source>
        <dbReference type="ARBA" id="ARBA00023125"/>
    </source>
</evidence>
<dbReference type="PANTHER" id="PTHR19303">
    <property type="entry name" value="TRANSPOSON"/>
    <property type="match status" value="1"/>
</dbReference>
<dbReference type="SUPFAM" id="SSF46689">
    <property type="entry name" value="Homeodomain-like"/>
    <property type="match status" value="1"/>
</dbReference>
<dbReference type="InterPro" id="IPR006600">
    <property type="entry name" value="HTH_CenpB_DNA-bd_dom"/>
</dbReference>